<dbReference type="NCBIfam" id="NF041278">
    <property type="entry name" value="CmcJ_NvfI_EfuI"/>
    <property type="match status" value="1"/>
</dbReference>
<reference evidence="3" key="1">
    <citation type="journal article" date="2014" name="Genome Announc.">
        <title>Draft genome sequence of Rhodosporidium toruloides CECT1137, an oleaginous yeast of biotechnological interest.</title>
        <authorList>
            <person name="Morin N."/>
            <person name="Calcas X."/>
            <person name="Devillers H."/>
            <person name="Durrens P."/>
            <person name="Sherman D.J."/>
            <person name="Nicaud J.-M."/>
            <person name="Neuveglise C."/>
        </authorList>
    </citation>
    <scope>NUCLEOTIDE SEQUENCE</scope>
    <source>
        <strain evidence="3">CECT1137</strain>
    </source>
</reference>
<dbReference type="GO" id="GO:0016491">
    <property type="term" value="F:oxidoreductase activity"/>
    <property type="evidence" value="ECO:0007669"/>
    <property type="project" value="InterPro"/>
</dbReference>
<proteinExistence type="inferred from homology"/>
<sequence length="332" mass="37387">MLRTLLTRPLSTTTAVARTMSTSVLSPAELAAATKPALEADLVYFSGQTTDSQKPYQLQFPSPGPHLPPTNAILQTHRTPIHDLRPLIGTDAAKSISTETTGFGILPRERTQTKMSYEDWADEEKVRSVYYKEVDELFKREFGATRTIIFDHTIRRTEPEGKETPDTPSNRKPVARVHVDQTPASGERRVRRHAGADADRLLRGRAQLINLWRPLRGPVLDIPLAVCDARTLSPSNDLVQSRLLYPSEGEGAQPEGETLNVKWAEGLRWYYLSEMGADEVLLLKCWEYSPENKVGTITPHTAFVDPRYYGKEGVELRESIEVRVLVFHEPEE</sequence>
<dbReference type="InterPro" id="IPR044053">
    <property type="entry name" value="AsaB-like"/>
</dbReference>
<comment type="similarity">
    <text evidence="1">Belongs to the asaB hydroxylase/desaturase family.</text>
</comment>
<accession>A0A061AM22</accession>
<gene>
    <name evidence="3" type="ORF">RHTO0S_03e11012g</name>
</gene>
<organism evidence="3">
    <name type="scientific">Rhodotorula toruloides</name>
    <name type="common">Yeast</name>
    <name type="synonym">Rhodosporidium toruloides</name>
    <dbReference type="NCBI Taxonomy" id="5286"/>
    <lineage>
        <taxon>Eukaryota</taxon>
        <taxon>Fungi</taxon>
        <taxon>Dikarya</taxon>
        <taxon>Basidiomycota</taxon>
        <taxon>Pucciniomycotina</taxon>
        <taxon>Microbotryomycetes</taxon>
        <taxon>Sporidiobolales</taxon>
        <taxon>Sporidiobolaceae</taxon>
        <taxon>Rhodotorula</taxon>
    </lineage>
</organism>
<dbReference type="OrthoDB" id="412788at2759"/>
<name>A0A061AM22_RHOTO</name>
<protein>
    <submittedName>
        <fullName evidence="3">RHTO0S03e11012g1_1</fullName>
    </submittedName>
</protein>
<evidence type="ECO:0000313" key="3">
    <source>
        <dbReference type="EMBL" id="CDR38581.1"/>
    </source>
</evidence>
<dbReference type="PANTHER" id="PTHR34598:SF3">
    <property type="entry name" value="OXIDOREDUCTASE AN1597"/>
    <property type="match status" value="1"/>
</dbReference>
<dbReference type="AlphaFoldDB" id="A0A061AM22"/>
<feature type="region of interest" description="Disordered" evidence="2">
    <location>
        <begin position="156"/>
        <end position="193"/>
    </location>
</feature>
<feature type="compositionally biased region" description="Basic and acidic residues" evidence="2">
    <location>
        <begin position="156"/>
        <end position="165"/>
    </location>
</feature>
<dbReference type="EMBL" id="LK052938">
    <property type="protein sequence ID" value="CDR38581.1"/>
    <property type="molecule type" value="Genomic_DNA"/>
</dbReference>
<dbReference type="PANTHER" id="PTHR34598">
    <property type="entry name" value="BLL6449 PROTEIN"/>
    <property type="match status" value="1"/>
</dbReference>
<evidence type="ECO:0000256" key="2">
    <source>
        <dbReference type="SAM" id="MobiDB-lite"/>
    </source>
</evidence>
<evidence type="ECO:0000256" key="1">
    <source>
        <dbReference type="ARBA" id="ARBA00023604"/>
    </source>
</evidence>